<reference evidence="1 2" key="1">
    <citation type="submission" date="2022-03" db="EMBL/GenBank/DDBJ databases">
        <title>Parabacteroides sp. nov. isolated from swine feces.</title>
        <authorList>
            <person name="Bak J.E."/>
        </authorList>
    </citation>
    <scope>NUCLEOTIDE SEQUENCE [LARGE SCALE GENOMIC DNA]</scope>
    <source>
        <strain evidence="1 2">AGMB00274</strain>
    </source>
</reference>
<name>A0ABT0C6B9_9BACT</name>
<comment type="caution">
    <text evidence="1">The sequence shown here is derived from an EMBL/GenBank/DDBJ whole genome shotgun (WGS) entry which is preliminary data.</text>
</comment>
<evidence type="ECO:0000313" key="1">
    <source>
        <dbReference type="EMBL" id="MCJ2382445.1"/>
    </source>
</evidence>
<evidence type="ECO:0000313" key="2">
    <source>
        <dbReference type="Proteomes" id="UP001165444"/>
    </source>
</evidence>
<gene>
    <name evidence="1" type="ORF">MUN53_17860</name>
</gene>
<dbReference type="RefSeq" id="WP_243326755.1">
    <property type="nucleotide sequence ID" value="NZ_JAKZMM010000087.1"/>
</dbReference>
<proteinExistence type="predicted"/>
<dbReference type="Proteomes" id="UP001165444">
    <property type="component" value="Unassembled WGS sequence"/>
</dbReference>
<sequence length="293" mass="33600">MTTDFYTIAEIENLHVIETTSAMNGYPQDLKKALIGFDTYEQAEKVAKIYGLSIEYFTKRDGWQLYYRTGNHAYSAIEVSAEDYGDNYRSFTSSDYDGFYKNEVKDIVGNFENFDELDAFLETKRRIFEEIEDLEDDEMVITRDGEYYETIKCVTMSHYYDTKTTVIGVIGEIKESDPITKDDVLEMLSGPHMSGCYTAVRSTDAQGYNENYGATPVDSFFDEDSSDYLPDDNWTLTGFRIATPDCVDMDVWAQEFDENNKSALATSMQEGNLYVASFWNETRGGNDILIWES</sequence>
<protein>
    <submittedName>
        <fullName evidence="1">Uncharacterized protein</fullName>
    </submittedName>
</protein>
<organism evidence="1 2">
    <name type="scientific">Parabacteroides faecalis</name>
    <dbReference type="NCBI Taxonomy" id="2924040"/>
    <lineage>
        <taxon>Bacteria</taxon>
        <taxon>Pseudomonadati</taxon>
        <taxon>Bacteroidota</taxon>
        <taxon>Bacteroidia</taxon>
        <taxon>Bacteroidales</taxon>
        <taxon>Tannerellaceae</taxon>
        <taxon>Parabacteroides</taxon>
    </lineage>
</organism>
<keyword evidence="2" id="KW-1185">Reference proteome</keyword>
<dbReference type="EMBL" id="JAKZMM010000087">
    <property type="protein sequence ID" value="MCJ2382445.1"/>
    <property type="molecule type" value="Genomic_DNA"/>
</dbReference>
<accession>A0ABT0C6B9</accession>